<dbReference type="RefSeq" id="WP_099153231.1">
    <property type="nucleotide sequence ID" value="NZ_PDUD01000032.1"/>
</dbReference>
<dbReference type="EMBL" id="PDUD01000032">
    <property type="protein sequence ID" value="PHN03394.1"/>
    <property type="molecule type" value="Genomic_DNA"/>
</dbReference>
<dbReference type="InterPro" id="IPR011989">
    <property type="entry name" value="ARM-like"/>
</dbReference>
<dbReference type="EC" id="5.2.1.8" evidence="1"/>
<dbReference type="PANTHER" id="PTHR45625:SF4">
    <property type="entry name" value="PEPTIDYLPROLYL ISOMERASE DOMAIN AND WD REPEAT-CONTAINING PROTEIN 1"/>
    <property type="match status" value="1"/>
</dbReference>
<dbReference type="SUPFAM" id="SSF50891">
    <property type="entry name" value="Cyclophilin-like"/>
    <property type="match status" value="1"/>
</dbReference>
<dbReference type="Gene3D" id="2.40.100.10">
    <property type="entry name" value="Cyclophilin-like"/>
    <property type="match status" value="1"/>
</dbReference>
<evidence type="ECO:0000313" key="6">
    <source>
        <dbReference type="Proteomes" id="UP000223913"/>
    </source>
</evidence>
<evidence type="ECO:0000256" key="3">
    <source>
        <dbReference type="ARBA" id="ARBA00023235"/>
    </source>
</evidence>
<sequence>MNRLVVPGTIFGMLLLIGCLPPETGPMDEIHLSTQDSLFQQIHDLQDQRATDSLLTYFDAANPTYRYLSAMAMASIQDSSVLDSLYYLLEDPIEAVRAAAAYAIGQIGSPNSADELIGAFEANDTAGYFNYFNSSVLEAVGKCGNADNLRALSTVTTYLPTDTALLLGQVRGIYRFALRQIVLPEGTARMVALASNRRYPEPVRIYAANYLARAVNLELAPFTTSLIEAISTETNPNIRMSLVIGLGKCKTPEALSYLQQRMSIDTDYRVRCNILRAFGNFDYDAAKAMPAVALRDPNLHVAQRAAQYFLDYGQADDATLYWRWAKDSLAWPVQTTLYKAANHHLPVYYQDYRNSMNSELRRRFVGANDPFEKADALSALAEFGWNYQFVQREALVHPSATVRTAGIRALNGIARLDSFDRLFGASRRRVTRELAGTFVAAIRSGDPGMVSEAASALNNPAREFRAILADSIGVLQRSLRQIPLPGQIETYRTLSETIAFLRGRRPGDPQAVEYNHPIDWTVFNDLDSTRLNVIMETVKGTIKLRLFPIEAPGTVASFVQLARDGFYNGVELHRVVPNFVVQGGCPNGDGYGGPDYTIRSELSQLYYDQEGVLGMASAGKDTEGSQFFITHSPTPHLDGKYTIFGRVTEGMDIVHRLQIGDDITRITIE</sequence>
<dbReference type="Pfam" id="PF13646">
    <property type="entry name" value="HEAT_2"/>
    <property type="match status" value="1"/>
</dbReference>
<dbReference type="AlphaFoldDB" id="A0A2D0N4G6"/>
<dbReference type="InterPro" id="IPR002130">
    <property type="entry name" value="Cyclophilin-type_PPIase_dom"/>
</dbReference>
<dbReference type="Pfam" id="PF00160">
    <property type="entry name" value="Pro_isomerase"/>
    <property type="match status" value="1"/>
</dbReference>
<feature type="domain" description="PPIase cyclophilin-type" evidence="4">
    <location>
        <begin position="540"/>
        <end position="658"/>
    </location>
</feature>
<dbReference type="Proteomes" id="UP000223913">
    <property type="component" value="Unassembled WGS sequence"/>
</dbReference>
<keyword evidence="3" id="KW-0413">Isomerase</keyword>
<dbReference type="SUPFAM" id="SSF48371">
    <property type="entry name" value="ARM repeat"/>
    <property type="match status" value="1"/>
</dbReference>
<evidence type="ECO:0000256" key="1">
    <source>
        <dbReference type="ARBA" id="ARBA00013194"/>
    </source>
</evidence>
<keyword evidence="6" id="KW-1185">Reference proteome</keyword>
<dbReference type="PROSITE" id="PS51257">
    <property type="entry name" value="PROKAR_LIPOPROTEIN"/>
    <property type="match status" value="1"/>
</dbReference>
<reference evidence="5 6" key="1">
    <citation type="submission" date="2017-10" db="EMBL/GenBank/DDBJ databases">
        <title>The draft genome sequence of Lewinella nigricans NBRC 102662.</title>
        <authorList>
            <person name="Wang K."/>
        </authorList>
    </citation>
    <scope>NUCLEOTIDE SEQUENCE [LARGE SCALE GENOMIC DNA]</scope>
    <source>
        <strain evidence="5 6">NBRC 102662</strain>
    </source>
</reference>
<dbReference type="InterPro" id="IPR004155">
    <property type="entry name" value="PBS_lyase_HEAT"/>
</dbReference>
<name>A0A2D0N4G6_FLAN2</name>
<evidence type="ECO:0000259" key="4">
    <source>
        <dbReference type="PROSITE" id="PS50072"/>
    </source>
</evidence>
<dbReference type="GO" id="GO:0003755">
    <property type="term" value="F:peptidyl-prolyl cis-trans isomerase activity"/>
    <property type="evidence" value="ECO:0007669"/>
    <property type="project" value="UniProtKB-KW"/>
</dbReference>
<keyword evidence="2" id="KW-0697">Rotamase</keyword>
<evidence type="ECO:0000313" key="5">
    <source>
        <dbReference type="EMBL" id="PHN03394.1"/>
    </source>
</evidence>
<dbReference type="PRINTS" id="PR00153">
    <property type="entry name" value="CSAPPISMRASE"/>
</dbReference>
<dbReference type="InterPro" id="IPR044666">
    <property type="entry name" value="Cyclophilin_A-like"/>
</dbReference>
<dbReference type="Gene3D" id="1.25.10.10">
    <property type="entry name" value="Leucine-rich Repeat Variant"/>
    <property type="match status" value="2"/>
</dbReference>
<comment type="caution">
    <text evidence="5">The sequence shown here is derived from an EMBL/GenBank/DDBJ whole genome shotgun (WGS) entry which is preliminary data.</text>
</comment>
<dbReference type="PANTHER" id="PTHR45625">
    <property type="entry name" value="PEPTIDYL-PROLYL CIS-TRANS ISOMERASE-RELATED"/>
    <property type="match status" value="1"/>
</dbReference>
<dbReference type="InterPro" id="IPR029000">
    <property type="entry name" value="Cyclophilin-like_dom_sf"/>
</dbReference>
<dbReference type="OrthoDB" id="9807797at2"/>
<accession>A0A2D0N4G6</accession>
<dbReference type="InterPro" id="IPR016024">
    <property type="entry name" value="ARM-type_fold"/>
</dbReference>
<gene>
    <name evidence="5" type="ORF">CRP01_27305</name>
</gene>
<dbReference type="SMART" id="SM00567">
    <property type="entry name" value="EZ_HEAT"/>
    <property type="match status" value="2"/>
</dbReference>
<dbReference type="PROSITE" id="PS50072">
    <property type="entry name" value="CSA_PPIASE_2"/>
    <property type="match status" value="1"/>
</dbReference>
<organism evidence="5 6">
    <name type="scientific">Flavilitoribacter nigricans (strain ATCC 23147 / DSM 23189 / NBRC 102662 / NCIMB 1420 / SS-2)</name>
    <name type="common">Lewinella nigricans</name>
    <dbReference type="NCBI Taxonomy" id="1122177"/>
    <lineage>
        <taxon>Bacteria</taxon>
        <taxon>Pseudomonadati</taxon>
        <taxon>Bacteroidota</taxon>
        <taxon>Saprospiria</taxon>
        <taxon>Saprospirales</taxon>
        <taxon>Lewinellaceae</taxon>
        <taxon>Flavilitoribacter</taxon>
    </lineage>
</organism>
<dbReference type="CDD" id="cd00317">
    <property type="entry name" value="cyclophilin"/>
    <property type="match status" value="1"/>
</dbReference>
<protein>
    <recommendedName>
        <fullName evidence="1">peptidylprolyl isomerase</fullName>
        <ecNumber evidence="1">5.2.1.8</ecNumber>
    </recommendedName>
</protein>
<proteinExistence type="predicted"/>
<evidence type="ECO:0000256" key="2">
    <source>
        <dbReference type="ARBA" id="ARBA00023110"/>
    </source>
</evidence>